<accession>A0A6G1JJ59</accession>
<keyword evidence="2" id="KW-1185">Reference proteome</keyword>
<dbReference type="Proteomes" id="UP000799291">
    <property type="component" value="Unassembled WGS sequence"/>
</dbReference>
<dbReference type="AlphaFoldDB" id="A0A6G1JJ59"/>
<gene>
    <name evidence="1" type="ORF">K458DRAFT_382154</name>
</gene>
<protein>
    <submittedName>
        <fullName evidence="1">Uncharacterized protein</fullName>
    </submittedName>
</protein>
<name>A0A6G1JJ59_9PLEO</name>
<sequence length="256" mass="30020">MPSMKPYIELSLNILQLWDARQLSLDTVGKHLKTLPLWFSFAAVQDHLWVIRRDPHNQQVNHYAYLVQKELEIKRWPNGDDQLLLLRYQPHFIHFYLYRMFNDWENIILDLEDASERADTQSRIRVSRVIPRVQQLHINLAKLLHLQHLHTHELAMSRLYECVEGFSMTEFVIGKIDQRIEDVTTQTGSTAPVGIFRNDITWTCFRRATIRRLCILPSPRSRVIKKLLIAPLPARNFDPGVVGELMGFGFYVGSPH</sequence>
<evidence type="ECO:0000313" key="2">
    <source>
        <dbReference type="Proteomes" id="UP000799291"/>
    </source>
</evidence>
<organism evidence="1 2">
    <name type="scientific">Lentithecium fluviatile CBS 122367</name>
    <dbReference type="NCBI Taxonomy" id="1168545"/>
    <lineage>
        <taxon>Eukaryota</taxon>
        <taxon>Fungi</taxon>
        <taxon>Dikarya</taxon>
        <taxon>Ascomycota</taxon>
        <taxon>Pezizomycotina</taxon>
        <taxon>Dothideomycetes</taxon>
        <taxon>Pleosporomycetidae</taxon>
        <taxon>Pleosporales</taxon>
        <taxon>Massarineae</taxon>
        <taxon>Lentitheciaceae</taxon>
        <taxon>Lentithecium</taxon>
    </lineage>
</organism>
<proteinExistence type="predicted"/>
<reference evidence="1" key="1">
    <citation type="journal article" date="2020" name="Stud. Mycol.">
        <title>101 Dothideomycetes genomes: a test case for predicting lifestyles and emergence of pathogens.</title>
        <authorList>
            <person name="Haridas S."/>
            <person name="Albert R."/>
            <person name="Binder M."/>
            <person name="Bloem J."/>
            <person name="Labutti K."/>
            <person name="Salamov A."/>
            <person name="Andreopoulos B."/>
            <person name="Baker S."/>
            <person name="Barry K."/>
            <person name="Bills G."/>
            <person name="Bluhm B."/>
            <person name="Cannon C."/>
            <person name="Castanera R."/>
            <person name="Culley D."/>
            <person name="Daum C."/>
            <person name="Ezra D."/>
            <person name="Gonzalez J."/>
            <person name="Henrissat B."/>
            <person name="Kuo A."/>
            <person name="Liang C."/>
            <person name="Lipzen A."/>
            <person name="Lutzoni F."/>
            <person name="Magnuson J."/>
            <person name="Mondo S."/>
            <person name="Nolan M."/>
            <person name="Ohm R."/>
            <person name="Pangilinan J."/>
            <person name="Park H.-J."/>
            <person name="Ramirez L."/>
            <person name="Alfaro M."/>
            <person name="Sun H."/>
            <person name="Tritt A."/>
            <person name="Yoshinaga Y."/>
            <person name="Zwiers L.-H."/>
            <person name="Turgeon B."/>
            <person name="Goodwin S."/>
            <person name="Spatafora J."/>
            <person name="Crous P."/>
            <person name="Grigoriev I."/>
        </authorList>
    </citation>
    <scope>NUCLEOTIDE SEQUENCE</scope>
    <source>
        <strain evidence="1">CBS 122367</strain>
    </source>
</reference>
<dbReference type="EMBL" id="MU005570">
    <property type="protein sequence ID" value="KAF2690592.1"/>
    <property type="molecule type" value="Genomic_DNA"/>
</dbReference>
<evidence type="ECO:0000313" key="1">
    <source>
        <dbReference type="EMBL" id="KAF2690592.1"/>
    </source>
</evidence>